<evidence type="ECO:0000313" key="2">
    <source>
        <dbReference type="EMBL" id="BAM40484.1"/>
    </source>
</evidence>
<organism evidence="2 3">
    <name type="scientific">Theileria orientalis strain Shintoku</name>
    <dbReference type="NCBI Taxonomy" id="869250"/>
    <lineage>
        <taxon>Eukaryota</taxon>
        <taxon>Sar</taxon>
        <taxon>Alveolata</taxon>
        <taxon>Apicomplexa</taxon>
        <taxon>Aconoidasida</taxon>
        <taxon>Piroplasmida</taxon>
        <taxon>Theileriidae</taxon>
        <taxon>Theileria</taxon>
    </lineage>
</organism>
<sequence length="424" mass="49366">MGLCRWQIWLYIYLLSRGGNNAAKCIGTDTKIANTQSHHNSDVLPLTGQSLPNDFEYQLLELDVKVKHTDQYVTYKKNPRTEREKYTSKPGYLFCRIVKGDQLIAQVENERYFDRVILYKDQSGNRNMRCLFPGDTDNEDPDEPLPSIESDSSDNQMALVDISNQFSTDQVQYIYNHSNQSYTFTAKHGYVISRVTKGDRLLWDSRDYCNVCAISVYVGLNEAGEKVFRVYFPGQPPKFSPQVPDLKLKPNEIVLDVLEFLTRKFDPDKSPQRTKYNVRRLFNDLDYEIMPNIRCVRVTCGNLRVWDKGERGIIYPKSVTYTTDLNQVVVRNAKKGVIYQIIKGRMYYVSTSEYSDFDKPDRFADYYPYDETDQWHNYRLLDPEEKHITKEDQCPENVLNHSLTLCFPMLAFKLGAVMAPDSYP</sequence>
<dbReference type="InterPro" id="IPR007480">
    <property type="entry name" value="DUF529"/>
</dbReference>
<gene>
    <name evidence="2" type="ORF">TOT_020000740</name>
</gene>
<keyword evidence="3" id="KW-1185">Reference proteome</keyword>
<proteinExistence type="predicted"/>
<dbReference type="Proteomes" id="UP000003786">
    <property type="component" value="Chromosome 2"/>
</dbReference>
<evidence type="ECO:0000313" key="3">
    <source>
        <dbReference type="Proteomes" id="UP000003786"/>
    </source>
</evidence>
<dbReference type="RefSeq" id="XP_009690785.1">
    <property type="nucleotide sequence ID" value="XM_009692490.1"/>
</dbReference>
<protein>
    <submittedName>
        <fullName evidence="2">Uncharacterized protein</fullName>
    </submittedName>
</protein>
<dbReference type="Pfam" id="PF04385">
    <property type="entry name" value="FAINT"/>
    <property type="match status" value="1"/>
</dbReference>
<name>J4DPC9_THEOR</name>
<dbReference type="GeneID" id="20714863"/>
<dbReference type="OrthoDB" id="10445147at2759"/>
<evidence type="ECO:0000256" key="1">
    <source>
        <dbReference type="SAM" id="SignalP"/>
    </source>
</evidence>
<feature type="chain" id="PRO_5003777982" evidence="1">
    <location>
        <begin position="23"/>
        <end position="424"/>
    </location>
</feature>
<reference evidence="2 3" key="1">
    <citation type="journal article" date="2012" name="MBio">
        <title>Comparative genome analysis of three eukaryotic parasites with differing abilities to transform leukocytes reveals key mediators of Theileria-induced leukocyte transformation.</title>
        <authorList>
            <person name="Hayashida K."/>
            <person name="Hara Y."/>
            <person name="Abe T."/>
            <person name="Yamasaki C."/>
            <person name="Toyoda A."/>
            <person name="Kosuge T."/>
            <person name="Suzuki Y."/>
            <person name="Sato Y."/>
            <person name="Kawashima S."/>
            <person name="Katayama T."/>
            <person name="Wakaguri H."/>
            <person name="Inoue N."/>
            <person name="Homma K."/>
            <person name="Tada-Umezaki M."/>
            <person name="Yagi Y."/>
            <person name="Fujii Y."/>
            <person name="Habara T."/>
            <person name="Kanehisa M."/>
            <person name="Watanabe H."/>
            <person name="Ito K."/>
            <person name="Gojobori T."/>
            <person name="Sugawara H."/>
            <person name="Imanishi T."/>
            <person name="Weir W."/>
            <person name="Gardner M."/>
            <person name="Pain A."/>
            <person name="Shiels B."/>
            <person name="Hattori M."/>
            <person name="Nene V."/>
            <person name="Sugimoto C."/>
        </authorList>
    </citation>
    <scope>NUCLEOTIDE SEQUENCE [LARGE SCALE GENOMIC DNA]</scope>
    <source>
        <strain evidence="2 3">Shintoku</strain>
    </source>
</reference>
<dbReference type="AlphaFoldDB" id="J4DPC9"/>
<dbReference type="EMBL" id="AP011947">
    <property type="protein sequence ID" value="BAM40484.1"/>
    <property type="molecule type" value="Genomic_DNA"/>
</dbReference>
<dbReference type="KEGG" id="tot:TOT_020000740"/>
<dbReference type="VEuPathDB" id="PiroplasmaDB:TOT_020000740"/>
<accession>J4DPC9</accession>
<keyword evidence="1" id="KW-0732">Signal</keyword>
<feature type="signal peptide" evidence="1">
    <location>
        <begin position="1"/>
        <end position="22"/>
    </location>
</feature>